<dbReference type="AlphaFoldDB" id="A0A5B7DHD6"/>
<sequence length="75" mass="8204">MVEDGERKSKLSEEWHLGNVRQGVYRSGAVLPPGWLAAVQRQNAPPPRPAPLPLPGCQYVADSPSERVGEETPPF</sequence>
<evidence type="ECO:0000313" key="2">
    <source>
        <dbReference type="Proteomes" id="UP000324222"/>
    </source>
</evidence>
<protein>
    <submittedName>
        <fullName evidence="1">Uncharacterized protein</fullName>
    </submittedName>
</protein>
<comment type="caution">
    <text evidence="1">The sequence shown here is derived from an EMBL/GenBank/DDBJ whole genome shotgun (WGS) entry which is preliminary data.</text>
</comment>
<dbReference type="EMBL" id="VSRR010000879">
    <property type="protein sequence ID" value="MPC20515.1"/>
    <property type="molecule type" value="Genomic_DNA"/>
</dbReference>
<reference evidence="1 2" key="1">
    <citation type="submission" date="2019-05" db="EMBL/GenBank/DDBJ databases">
        <title>Another draft genome of Portunus trituberculatus and its Hox gene families provides insights of decapod evolution.</title>
        <authorList>
            <person name="Jeong J.-H."/>
            <person name="Song I."/>
            <person name="Kim S."/>
            <person name="Choi T."/>
            <person name="Kim D."/>
            <person name="Ryu S."/>
            <person name="Kim W."/>
        </authorList>
    </citation>
    <scope>NUCLEOTIDE SEQUENCE [LARGE SCALE GENOMIC DNA]</scope>
    <source>
        <tissue evidence="1">Muscle</tissue>
    </source>
</reference>
<keyword evidence="2" id="KW-1185">Reference proteome</keyword>
<dbReference type="Proteomes" id="UP000324222">
    <property type="component" value="Unassembled WGS sequence"/>
</dbReference>
<organism evidence="1 2">
    <name type="scientific">Portunus trituberculatus</name>
    <name type="common">Swimming crab</name>
    <name type="synonym">Neptunus trituberculatus</name>
    <dbReference type="NCBI Taxonomy" id="210409"/>
    <lineage>
        <taxon>Eukaryota</taxon>
        <taxon>Metazoa</taxon>
        <taxon>Ecdysozoa</taxon>
        <taxon>Arthropoda</taxon>
        <taxon>Crustacea</taxon>
        <taxon>Multicrustacea</taxon>
        <taxon>Malacostraca</taxon>
        <taxon>Eumalacostraca</taxon>
        <taxon>Eucarida</taxon>
        <taxon>Decapoda</taxon>
        <taxon>Pleocyemata</taxon>
        <taxon>Brachyura</taxon>
        <taxon>Eubrachyura</taxon>
        <taxon>Portunoidea</taxon>
        <taxon>Portunidae</taxon>
        <taxon>Portuninae</taxon>
        <taxon>Portunus</taxon>
    </lineage>
</organism>
<name>A0A5B7DHD6_PORTR</name>
<accession>A0A5B7DHD6</accession>
<evidence type="ECO:0000313" key="1">
    <source>
        <dbReference type="EMBL" id="MPC20515.1"/>
    </source>
</evidence>
<proteinExistence type="predicted"/>
<gene>
    <name evidence="1" type="ORF">E2C01_013462</name>
</gene>